<dbReference type="GeneID" id="5027024"/>
<gene>
    <name evidence="3" type="ORF">GSPATT00010114001</name>
</gene>
<evidence type="ECO:0000313" key="4">
    <source>
        <dbReference type="Proteomes" id="UP000000600"/>
    </source>
</evidence>
<dbReference type="InParanoid" id="A0CSS5"/>
<sequence length="1274" mass="149916">MIFLSSLFITLYSFALYPSYNVYLTQGETYSLPLNELFKEIRLNFTILDCPSNVQLFKTLNLLSEQNNNQKFTSISSSSQYYLLTTQVNVLNLYFWNSGYLNLINKIKLPQQTCLNALLTKEDSIIVDCYNLNNLSIYLYQKNSWTIAYSELTQQIPKKTDLKQFISNSINFILYAQYYEDNQILTQFYFSQDQLYNFSIWTQPFINFIVTNKLQSQNTIYLWNNQFLYILNVTEYELQSTNIVYFSQIIDVLLFNPQNMFYQCDKLLIIAHDQSLQFQVCNQNTMIQEYQNQINLNNVNYISQAFLSNQFLILQLFDLIEIYEIIDFYFNLIGGLQLNSSFSQVSFDYNSNQLFIFSDTEITTYQVAYPKIKFESDQNLSNYQLFIQGSPYQINQTDAYKCQNCMVQVNVSVLSINDNNTYLTHEISHQIVINFLSQHYHKFISQYSGSLLVANFSVDESSLGNFTDTTFRNIGSINQKFENLQFLSGGYAVGITNQTIVLISLQMQHNHFNQQIMNFIECNWEIQPQQQFILTFLEPFQQFYLLFQQIVLLLESNIIQICNFFEDCTDLQIKNDIKPVGIALNQQLCSSTLYINNNHKSIIVGQITSSNTYIIFSQIDVKIQVQDMKIVNNRLILNYYCQQNQFICFQVWNVANLNSPYFEKNLRSILNSNNIQLFADNLFYYVQTNNQIYVYNPVVLEHSSLFYTFNYNGSYFTTTSIQSKAFISFNSQFYQLFPILVYSYQTTINMFQNDITLLLNTFNASISSQIGTQTFIDYISNQDIIILNNFLQIQPKNQTYNVSQSHVTLTSDNITFSGQVGWFSISCDGKSNSQVINILNFTSMRKNVIAAFNKQILVLDYYQQNYLICYLQVYNITSKGTIKRVSLQQKYPKYCLNRFAQMNAQYIFLVCAQTYQQSYLGYDLVMINITNASLGQMTTLSNFTIIELSPILQDDTLYICNRYQISIYYINQNIFQRIQTQCNLISFQLFVYQNSNYSFYANIYLCKDDQKLYYQLGKRYLQEQIQFISVKFISIENFFYLDSYIVGILIVSEQKTQLAMMCFTNQISFIIRLNYTINESDFQQSTLAFKNLLFYSPPQRTNYLYQFKQAMISSGLVVVYYQSYYPQYLDYYVLYNTSYLNFTLGNQENTFLFSAMQQYSCCQIQCIVTFNSSYGFIFNYDQTILINSLKIEVHLQNNATQCSLQAFNLGYMAISNYTFYFNKQLDFGFEYALIAFLIIVFILALFFLWYRTKDQDYQFGLQEFEELEIDTFQQ</sequence>
<dbReference type="OrthoDB" id="318898at2759"/>
<feature type="signal peptide" evidence="2">
    <location>
        <begin position="1"/>
        <end position="15"/>
    </location>
</feature>
<dbReference type="RefSeq" id="XP_001441239.1">
    <property type="nucleotide sequence ID" value="XM_001441202.1"/>
</dbReference>
<evidence type="ECO:0000313" key="3">
    <source>
        <dbReference type="EMBL" id="CAK73842.1"/>
    </source>
</evidence>
<evidence type="ECO:0000256" key="1">
    <source>
        <dbReference type="SAM" id="Phobius"/>
    </source>
</evidence>
<name>A0CSS5_PARTE</name>
<keyword evidence="1" id="KW-1133">Transmembrane helix</keyword>
<dbReference type="OMA" id="ANIYLCK"/>
<keyword evidence="1" id="KW-0472">Membrane</keyword>
<evidence type="ECO:0008006" key="5">
    <source>
        <dbReference type="Google" id="ProtNLM"/>
    </source>
</evidence>
<dbReference type="KEGG" id="ptm:GSPATT00010114001"/>
<dbReference type="HOGENOM" id="CLU_263708_0_0_1"/>
<proteinExistence type="predicted"/>
<keyword evidence="1" id="KW-0812">Transmembrane</keyword>
<keyword evidence="2" id="KW-0732">Signal</keyword>
<organism evidence="3 4">
    <name type="scientific">Paramecium tetraurelia</name>
    <dbReference type="NCBI Taxonomy" id="5888"/>
    <lineage>
        <taxon>Eukaryota</taxon>
        <taxon>Sar</taxon>
        <taxon>Alveolata</taxon>
        <taxon>Ciliophora</taxon>
        <taxon>Intramacronucleata</taxon>
        <taxon>Oligohymenophorea</taxon>
        <taxon>Peniculida</taxon>
        <taxon>Parameciidae</taxon>
        <taxon>Paramecium</taxon>
    </lineage>
</organism>
<keyword evidence="4" id="KW-1185">Reference proteome</keyword>
<evidence type="ECO:0000256" key="2">
    <source>
        <dbReference type="SAM" id="SignalP"/>
    </source>
</evidence>
<dbReference type="Proteomes" id="UP000000600">
    <property type="component" value="Unassembled WGS sequence"/>
</dbReference>
<protein>
    <recommendedName>
        <fullName evidence="5">Transmembrane protein</fullName>
    </recommendedName>
</protein>
<accession>A0CSS5</accession>
<feature type="transmembrane region" description="Helical" evidence="1">
    <location>
        <begin position="1231"/>
        <end position="1250"/>
    </location>
</feature>
<feature type="chain" id="PRO_5012180912" description="Transmembrane protein" evidence="2">
    <location>
        <begin position="16"/>
        <end position="1274"/>
    </location>
</feature>
<dbReference type="AlphaFoldDB" id="A0CSS5"/>
<reference evidence="3 4" key="1">
    <citation type="journal article" date="2006" name="Nature">
        <title>Global trends of whole-genome duplications revealed by the ciliate Paramecium tetraurelia.</title>
        <authorList>
            <consortium name="Genoscope"/>
            <person name="Aury J.-M."/>
            <person name="Jaillon O."/>
            <person name="Duret L."/>
            <person name="Noel B."/>
            <person name="Jubin C."/>
            <person name="Porcel B.M."/>
            <person name="Segurens B."/>
            <person name="Daubin V."/>
            <person name="Anthouard V."/>
            <person name="Aiach N."/>
            <person name="Arnaiz O."/>
            <person name="Billaut A."/>
            <person name="Beisson J."/>
            <person name="Blanc I."/>
            <person name="Bouhouche K."/>
            <person name="Camara F."/>
            <person name="Duharcourt S."/>
            <person name="Guigo R."/>
            <person name="Gogendeau D."/>
            <person name="Katinka M."/>
            <person name="Keller A.-M."/>
            <person name="Kissmehl R."/>
            <person name="Klotz C."/>
            <person name="Koll F."/>
            <person name="Le Moue A."/>
            <person name="Lepere C."/>
            <person name="Malinsky S."/>
            <person name="Nowacki M."/>
            <person name="Nowak J.K."/>
            <person name="Plattner H."/>
            <person name="Poulain J."/>
            <person name="Ruiz F."/>
            <person name="Serrano V."/>
            <person name="Zagulski M."/>
            <person name="Dessen P."/>
            <person name="Betermier M."/>
            <person name="Weissenbach J."/>
            <person name="Scarpelli C."/>
            <person name="Schachter V."/>
            <person name="Sperling L."/>
            <person name="Meyer E."/>
            <person name="Cohen J."/>
            <person name="Wincker P."/>
        </authorList>
    </citation>
    <scope>NUCLEOTIDE SEQUENCE [LARGE SCALE GENOMIC DNA]</scope>
    <source>
        <strain evidence="3 4">Stock d4-2</strain>
    </source>
</reference>
<dbReference type="EMBL" id="CT868163">
    <property type="protein sequence ID" value="CAK73842.1"/>
    <property type="molecule type" value="Genomic_DNA"/>
</dbReference>